<dbReference type="InterPro" id="IPR036388">
    <property type="entry name" value="WH-like_DNA-bd_sf"/>
</dbReference>
<keyword evidence="2" id="KW-0238">DNA-binding</keyword>
<organism evidence="5 6">
    <name type="scientific">Pseudonocardia humida</name>
    <dbReference type="NCBI Taxonomy" id="2800819"/>
    <lineage>
        <taxon>Bacteria</taxon>
        <taxon>Bacillati</taxon>
        <taxon>Actinomycetota</taxon>
        <taxon>Actinomycetes</taxon>
        <taxon>Pseudonocardiales</taxon>
        <taxon>Pseudonocardiaceae</taxon>
        <taxon>Pseudonocardia</taxon>
    </lineage>
</organism>
<dbReference type="Gene3D" id="1.10.10.10">
    <property type="entry name" value="Winged helix-like DNA-binding domain superfamily/Winged helix DNA-binding domain"/>
    <property type="match status" value="1"/>
</dbReference>
<dbReference type="PRINTS" id="PR00035">
    <property type="entry name" value="HTHGNTR"/>
</dbReference>
<dbReference type="RefSeq" id="WP_252444113.1">
    <property type="nucleotide sequence ID" value="NZ_JAGSOV010000064.1"/>
</dbReference>
<evidence type="ECO:0000259" key="4">
    <source>
        <dbReference type="PROSITE" id="PS50949"/>
    </source>
</evidence>
<dbReference type="SUPFAM" id="SSF48008">
    <property type="entry name" value="GntR ligand-binding domain-like"/>
    <property type="match status" value="1"/>
</dbReference>
<dbReference type="PROSITE" id="PS50949">
    <property type="entry name" value="HTH_GNTR"/>
    <property type="match status" value="1"/>
</dbReference>
<dbReference type="EMBL" id="JAGSOV010000064">
    <property type="protein sequence ID" value="MCO1659293.1"/>
    <property type="molecule type" value="Genomic_DNA"/>
</dbReference>
<dbReference type="SUPFAM" id="SSF46785">
    <property type="entry name" value="Winged helix' DNA-binding domain"/>
    <property type="match status" value="1"/>
</dbReference>
<keyword evidence="6" id="KW-1185">Reference proteome</keyword>
<accession>A0ABT1A8D8</accession>
<dbReference type="Pfam" id="PF07729">
    <property type="entry name" value="FCD"/>
    <property type="match status" value="1"/>
</dbReference>
<dbReference type="InterPro" id="IPR036390">
    <property type="entry name" value="WH_DNA-bd_sf"/>
</dbReference>
<dbReference type="Gene3D" id="1.20.120.530">
    <property type="entry name" value="GntR ligand-binding domain-like"/>
    <property type="match status" value="1"/>
</dbReference>
<dbReference type="InterPro" id="IPR011711">
    <property type="entry name" value="GntR_C"/>
</dbReference>
<dbReference type="InterPro" id="IPR008920">
    <property type="entry name" value="TF_FadR/GntR_C"/>
</dbReference>
<gene>
    <name evidence="5" type="ORF">KDL28_29895</name>
</gene>
<evidence type="ECO:0000313" key="5">
    <source>
        <dbReference type="EMBL" id="MCO1659293.1"/>
    </source>
</evidence>
<dbReference type="CDD" id="cd07377">
    <property type="entry name" value="WHTH_GntR"/>
    <property type="match status" value="1"/>
</dbReference>
<reference evidence="5" key="1">
    <citation type="submission" date="2021-04" db="EMBL/GenBank/DDBJ databases">
        <title>Pseudonocardia sp. nov., isolated from sandy soil of mangrove forest.</title>
        <authorList>
            <person name="Zan Z."/>
            <person name="Huang R."/>
            <person name="Liu W."/>
        </authorList>
    </citation>
    <scope>NUCLEOTIDE SEQUENCE</scope>
    <source>
        <strain evidence="5">S2-4</strain>
    </source>
</reference>
<protein>
    <submittedName>
        <fullName evidence="5">FadR family transcriptional regulator</fullName>
    </submittedName>
</protein>
<comment type="caution">
    <text evidence="5">The sequence shown here is derived from an EMBL/GenBank/DDBJ whole genome shotgun (WGS) entry which is preliminary data.</text>
</comment>
<dbReference type="Proteomes" id="UP001165283">
    <property type="component" value="Unassembled WGS sequence"/>
</dbReference>
<feature type="domain" description="HTH gntR-type" evidence="4">
    <location>
        <begin position="19"/>
        <end position="87"/>
    </location>
</feature>
<evidence type="ECO:0000313" key="6">
    <source>
        <dbReference type="Proteomes" id="UP001165283"/>
    </source>
</evidence>
<proteinExistence type="predicted"/>
<dbReference type="SMART" id="SM00895">
    <property type="entry name" value="FCD"/>
    <property type="match status" value="1"/>
</dbReference>
<dbReference type="SMART" id="SM00345">
    <property type="entry name" value="HTH_GNTR"/>
    <property type="match status" value="1"/>
</dbReference>
<evidence type="ECO:0000256" key="2">
    <source>
        <dbReference type="ARBA" id="ARBA00023125"/>
    </source>
</evidence>
<dbReference type="PANTHER" id="PTHR43537">
    <property type="entry name" value="TRANSCRIPTIONAL REGULATOR, GNTR FAMILY"/>
    <property type="match status" value="1"/>
</dbReference>
<keyword evidence="3" id="KW-0804">Transcription</keyword>
<keyword evidence="1" id="KW-0805">Transcription regulation</keyword>
<dbReference type="InterPro" id="IPR000524">
    <property type="entry name" value="Tscrpt_reg_HTH_GntR"/>
</dbReference>
<evidence type="ECO:0000256" key="1">
    <source>
        <dbReference type="ARBA" id="ARBA00023015"/>
    </source>
</evidence>
<sequence>MTAAPLDGPAAPAWTRRPTGLSRAVATELVQRIVAGTYPPGTPLPTEPVLCETFSVSRTVVRESVKMLQEKGLVRVRQGSGTVIADQDHWNLLDEQVLAASIGAEEDSAILDDLVVTRRLLEADMAFVAARTISGDDLARLRELVELMDALVDDWPRYMPRDKEFHDVVMRASGNRIARGVVRSLESQAAEAARYVGRPDAHGCIAANRGHREVCERIAAGDAAGAAAAMDRHITEAWLARRTDGRGADRLDRTDRPEESS</sequence>
<name>A0ABT1A8D8_9PSEU</name>
<dbReference type="PANTHER" id="PTHR43537:SF44">
    <property type="entry name" value="GNTR FAMILY REGULATORY PROTEIN"/>
    <property type="match status" value="1"/>
</dbReference>
<dbReference type="Pfam" id="PF00392">
    <property type="entry name" value="GntR"/>
    <property type="match status" value="1"/>
</dbReference>
<evidence type="ECO:0000256" key="3">
    <source>
        <dbReference type="ARBA" id="ARBA00023163"/>
    </source>
</evidence>